<protein>
    <submittedName>
        <fullName evidence="1">Uncharacterized protein</fullName>
    </submittedName>
</protein>
<accession>A0AA35V543</accession>
<dbReference type="Proteomes" id="UP001177003">
    <property type="component" value="Chromosome 2"/>
</dbReference>
<dbReference type="EMBL" id="OX465078">
    <property type="protein sequence ID" value="CAI9271016.1"/>
    <property type="molecule type" value="Genomic_DNA"/>
</dbReference>
<organism evidence="1 2">
    <name type="scientific">Lactuca saligna</name>
    <name type="common">Willowleaf lettuce</name>
    <dbReference type="NCBI Taxonomy" id="75948"/>
    <lineage>
        <taxon>Eukaryota</taxon>
        <taxon>Viridiplantae</taxon>
        <taxon>Streptophyta</taxon>
        <taxon>Embryophyta</taxon>
        <taxon>Tracheophyta</taxon>
        <taxon>Spermatophyta</taxon>
        <taxon>Magnoliopsida</taxon>
        <taxon>eudicotyledons</taxon>
        <taxon>Gunneridae</taxon>
        <taxon>Pentapetalae</taxon>
        <taxon>asterids</taxon>
        <taxon>campanulids</taxon>
        <taxon>Asterales</taxon>
        <taxon>Asteraceae</taxon>
        <taxon>Cichorioideae</taxon>
        <taxon>Cichorieae</taxon>
        <taxon>Lactucinae</taxon>
        <taxon>Lactuca</taxon>
    </lineage>
</organism>
<reference evidence="1" key="1">
    <citation type="submission" date="2023-04" db="EMBL/GenBank/DDBJ databases">
        <authorList>
            <person name="Vijverberg K."/>
            <person name="Xiong W."/>
            <person name="Schranz E."/>
        </authorList>
    </citation>
    <scope>NUCLEOTIDE SEQUENCE</scope>
</reference>
<sequence>MLHLQNLFQQTSLQQDLILNLLNSLQPAEVEISDRERLLLTKVSELQSSLTILTEELTAEKSKYVQDLLVTSKLANPMFIKGGLNKPLVKAGFVATRISIASADVSTVVIALDCGFVPVLDGDAILDESLVSSI</sequence>
<name>A0AA35V543_LACSI</name>
<keyword evidence="2" id="KW-1185">Reference proteome</keyword>
<gene>
    <name evidence="1" type="ORF">LSALG_LOCUS11300</name>
</gene>
<dbReference type="AlphaFoldDB" id="A0AA35V543"/>
<proteinExistence type="predicted"/>
<evidence type="ECO:0000313" key="2">
    <source>
        <dbReference type="Proteomes" id="UP001177003"/>
    </source>
</evidence>
<evidence type="ECO:0000313" key="1">
    <source>
        <dbReference type="EMBL" id="CAI9271016.1"/>
    </source>
</evidence>